<dbReference type="Gene3D" id="3.90.1720.10">
    <property type="entry name" value="endopeptidase domain like (from Nostoc punctiforme)"/>
    <property type="match status" value="1"/>
</dbReference>
<evidence type="ECO:0000256" key="5">
    <source>
        <dbReference type="SAM" id="SignalP"/>
    </source>
</evidence>
<dbReference type="SUPFAM" id="SSF47090">
    <property type="entry name" value="PGBD-like"/>
    <property type="match status" value="1"/>
</dbReference>
<keyword evidence="2" id="KW-0645">Protease</keyword>
<dbReference type="InterPro" id="IPR051202">
    <property type="entry name" value="Peptidase_C40"/>
</dbReference>
<keyword evidence="3" id="KW-0378">Hydrolase</keyword>
<proteinExistence type="inferred from homology"/>
<keyword evidence="8" id="KW-1185">Reference proteome</keyword>
<dbReference type="Proteomes" id="UP000076623">
    <property type="component" value="Chromosome"/>
</dbReference>
<evidence type="ECO:0000259" key="6">
    <source>
        <dbReference type="PROSITE" id="PS51935"/>
    </source>
</evidence>
<keyword evidence="4" id="KW-0788">Thiol protease</keyword>
<dbReference type="InterPro" id="IPR038765">
    <property type="entry name" value="Papain-like_cys_pep_sf"/>
</dbReference>
<gene>
    <name evidence="7" type="ORF">ABE65_019435</name>
</gene>
<accession>A0A160IQY9</accession>
<dbReference type="STRING" id="1221500.ABE65_019435"/>
<dbReference type="InterPro" id="IPR002477">
    <property type="entry name" value="Peptidoglycan-bd-like"/>
</dbReference>
<dbReference type="SUPFAM" id="SSF54001">
    <property type="entry name" value="Cysteine proteinases"/>
    <property type="match status" value="1"/>
</dbReference>
<feature type="chain" id="PRO_5007816649" description="NlpC/P60 domain-containing protein" evidence="5">
    <location>
        <begin position="24"/>
        <end position="217"/>
    </location>
</feature>
<evidence type="ECO:0000256" key="3">
    <source>
        <dbReference type="ARBA" id="ARBA00022801"/>
    </source>
</evidence>
<dbReference type="RefSeq" id="WP_066398647.1">
    <property type="nucleotide sequence ID" value="NZ_CP015378.1"/>
</dbReference>
<dbReference type="PANTHER" id="PTHR47053:SF1">
    <property type="entry name" value="MUREIN DD-ENDOPEPTIDASE MEPH-RELATED"/>
    <property type="match status" value="1"/>
</dbReference>
<reference evidence="7 8" key="1">
    <citation type="submission" date="2016-04" db="EMBL/GenBank/DDBJ databases">
        <title>Complete genome sequence of Fictibacillus phosphorivorans G25-29, a strain toxic to nematodes.</title>
        <authorList>
            <person name="Zheng Z."/>
        </authorList>
    </citation>
    <scope>NUCLEOTIDE SEQUENCE [LARGE SCALE GENOMIC DNA]</scope>
    <source>
        <strain evidence="7 8">G25-29</strain>
    </source>
</reference>
<organism evidence="7 8">
    <name type="scientific">Fictibacillus phosphorivorans</name>
    <dbReference type="NCBI Taxonomy" id="1221500"/>
    <lineage>
        <taxon>Bacteria</taxon>
        <taxon>Bacillati</taxon>
        <taxon>Bacillota</taxon>
        <taxon>Bacilli</taxon>
        <taxon>Bacillales</taxon>
        <taxon>Fictibacillaceae</taxon>
        <taxon>Fictibacillus</taxon>
    </lineage>
</organism>
<dbReference type="InterPro" id="IPR036365">
    <property type="entry name" value="PGBD-like_sf"/>
</dbReference>
<evidence type="ECO:0000256" key="1">
    <source>
        <dbReference type="ARBA" id="ARBA00007074"/>
    </source>
</evidence>
<dbReference type="KEGG" id="fpn:ABE65_019435"/>
<name>A0A160IQY9_9BACL</name>
<protein>
    <recommendedName>
        <fullName evidence="6">NlpC/P60 domain-containing protein</fullName>
    </recommendedName>
</protein>
<evidence type="ECO:0000313" key="7">
    <source>
        <dbReference type="EMBL" id="ANC78854.1"/>
    </source>
</evidence>
<dbReference type="PROSITE" id="PS51935">
    <property type="entry name" value="NLPC_P60"/>
    <property type="match status" value="1"/>
</dbReference>
<dbReference type="EMBL" id="CP015378">
    <property type="protein sequence ID" value="ANC78854.1"/>
    <property type="molecule type" value="Genomic_DNA"/>
</dbReference>
<dbReference type="GO" id="GO:0008234">
    <property type="term" value="F:cysteine-type peptidase activity"/>
    <property type="evidence" value="ECO:0007669"/>
    <property type="project" value="UniProtKB-KW"/>
</dbReference>
<evidence type="ECO:0000256" key="4">
    <source>
        <dbReference type="ARBA" id="ARBA00022807"/>
    </source>
</evidence>
<dbReference type="Gene3D" id="1.10.101.10">
    <property type="entry name" value="PGBD-like superfamily/PGBD"/>
    <property type="match status" value="1"/>
</dbReference>
<feature type="domain" description="NlpC/P60" evidence="6">
    <location>
        <begin position="97"/>
        <end position="217"/>
    </location>
</feature>
<comment type="similarity">
    <text evidence="1">Belongs to the peptidase C40 family.</text>
</comment>
<keyword evidence="5" id="KW-0732">Signal</keyword>
<feature type="signal peptide" evidence="5">
    <location>
        <begin position="1"/>
        <end position="23"/>
    </location>
</feature>
<evidence type="ECO:0000256" key="2">
    <source>
        <dbReference type="ARBA" id="ARBA00022670"/>
    </source>
</evidence>
<dbReference type="InterPro" id="IPR000064">
    <property type="entry name" value="NLP_P60_dom"/>
</dbReference>
<dbReference type="Pfam" id="PF00877">
    <property type="entry name" value="NLPC_P60"/>
    <property type="match status" value="1"/>
</dbReference>
<dbReference type="PANTHER" id="PTHR47053">
    <property type="entry name" value="MUREIN DD-ENDOPEPTIDASE MEPH-RELATED"/>
    <property type="match status" value="1"/>
</dbReference>
<sequence length="217" mass="24033">MKKWIVTSVLGASLLLSPLQAFANIGDQTLRPTMTHSDVRTLQSLLRSKGYFTYSGSYTTYFGSYTKSAVMSFQRAKGLTADGIAGRSTFNKLGVYNVNNAYLVDYAKRFQGTVYKWGGTTTSGFDCSGYINYVFKNSHNITLPRTVKEMWINTGYKVGSQEIGDLVFFSTTDSGASHMGIYVGNGKFIHAGSSTGVTISDMNNSYWKPRYYGTKRL</sequence>
<dbReference type="Pfam" id="PF01471">
    <property type="entry name" value="PG_binding_1"/>
    <property type="match status" value="1"/>
</dbReference>
<dbReference type="AlphaFoldDB" id="A0A160IQY9"/>
<dbReference type="GO" id="GO:0006508">
    <property type="term" value="P:proteolysis"/>
    <property type="evidence" value="ECO:0007669"/>
    <property type="project" value="UniProtKB-KW"/>
</dbReference>
<evidence type="ECO:0000313" key="8">
    <source>
        <dbReference type="Proteomes" id="UP000076623"/>
    </source>
</evidence>
<dbReference type="InterPro" id="IPR036366">
    <property type="entry name" value="PGBDSf"/>
</dbReference>